<feature type="domain" description="Heat-inducible transcription repressor HrcA C-terminal" evidence="6">
    <location>
        <begin position="107"/>
        <end position="329"/>
    </location>
</feature>
<dbReference type="GO" id="GO:0045892">
    <property type="term" value="P:negative regulation of DNA-templated transcription"/>
    <property type="evidence" value="ECO:0007669"/>
    <property type="project" value="UniProtKB-UniRule"/>
</dbReference>
<comment type="function">
    <text evidence="5">Negative regulator of class I heat shock genes (grpE-dnaK-dnaJ and groELS operons). Prevents heat-shock induction of these operons.</text>
</comment>
<keyword evidence="8" id="KW-1185">Reference proteome</keyword>
<dbReference type="Gene3D" id="3.30.450.40">
    <property type="match status" value="1"/>
</dbReference>
<reference evidence="7 8" key="1">
    <citation type="submission" date="2020-06" db="EMBL/GenBank/DDBJ databases">
        <title>The endosymbiont of the kinetoplastid Bodo saltans is a Paracaedibacter-like alpha-proteobacterium possessing a putative toxin-antitoxin system.</title>
        <authorList>
            <person name="Midha S."/>
            <person name="Rigden D.J."/>
            <person name="Siozios S."/>
            <person name="Hurst G.D.D."/>
            <person name="Jackson A.P."/>
        </authorList>
    </citation>
    <scope>NUCLEOTIDE SEQUENCE [LARGE SCALE GENOMIC DNA]</scope>
    <source>
        <strain evidence="7">Lake Konstanz</strain>
    </source>
</reference>
<dbReference type="SUPFAM" id="SSF46785">
    <property type="entry name" value="Winged helix' DNA-binding domain"/>
    <property type="match status" value="1"/>
</dbReference>
<evidence type="ECO:0000256" key="4">
    <source>
        <dbReference type="ARBA" id="ARBA00023163"/>
    </source>
</evidence>
<dbReference type="PIRSF" id="PIRSF005485">
    <property type="entry name" value="HrcA"/>
    <property type="match status" value="1"/>
</dbReference>
<dbReference type="GO" id="GO:0003677">
    <property type="term" value="F:DNA binding"/>
    <property type="evidence" value="ECO:0007669"/>
    <property type="project" value="InterPro"/>
</dbReference>
<dbReference type="AlphaFoldDB" id="A0A7L9RUQ0"/>
<evidence type="ECO:0000313" key="8">
    <source>
        <dbReference type="Proteomes" id="UP000594001"/>
    </source>
</evidence>
<dbReference type="InterPro" id="IPR002571">
    <property type="entry name" value="HrcA"/>
</dbReference>
<dbReference type="PANTHER" id="PTHR34824:SF1">
    <property type="entry name" value="HEAT-INDUCIBLE TRANSCRIPTION REPRESSOR HRCA"/>
    <property type="match status" value="1"/>
</dbReference>
<evidence type="ECO:0000259" key="6">
    <source>
        <dbReference type="Pfam" id="PF01628"/>
    </source>
</evidence>
<evidence type="ECO:0000313" key="7">
    <source>
        <dbReference type="EMBL" id="QOL20296.1"/>
    </source>
</evidence>
<keyword evidence="3 5" id="KW-0346">Stress response</keyword>
<evidence type="ECO:0000256" key="3">
    <source>
        <dbReference type="ARBA" id="ARBA00023016"/>
    </source>
</evidence>
<evidence type="ECO:0000256" key="2">
    <source>
        <dbReference type="ARBA" id="ARBA00023015"/>
    </source>
</evidence>
<dbReference type="InterPro" id="IPR029016">
    <property type="entry name" value="GAF-like_dom_sf"/>
</dbReference>
<gene>
    <name evidence="5 7" type="primary">hrcA</name>
    <name evidence="7" type="ORF">CPBP_01085</name>
</gene>
<dbReference type="InterPro" id="IPR036388">
    <property type="entry name" value="WH-like_DNA-bd_sf"/>
</dbReference>
<sequence length="345" mass="37839">MEEFLDRRSQRIFQLIVDSYMESGEPVGSSTLSRRLSESLSPATIRNIMAHLEKVGLLYSPHTSAGRLPTEQGLKLYVQGLLDIGPISEIDKQILESNLDFQNRSFDEVLNEAITTLTGLSQCTGIVTAPTYNSPLKHVEFIYLSQGQALVVMVSNEGMIENRIMAIPEDMTPAHLVEAGNYLSAKLIGKTLDEAKALITKELEFEKNQLHAIAKHVVEKGLATWGASESLPTLIVKGQSNLLNVARTADDVSHIQRLFESLETKAGILDLLDSAKQGEGVQVFMGANSPLFHLSGCSMIVAPYKNSHHDVVGAIGVLGPARQNYGRIIPMVNYAAQLIEKFLKK</sequence>
<comment type="similarity">
    <text evidence="5">Belongs to the HrcA family.</text>
</comment>
<keyword evidence="1 5" id="KW-0678">Repressor</keyword>
<dbReference type="Proteomes" id="UP000594001">
    <property type="component" value="Chromosome"/>
</dbReference>
<dbReference type="EMBL" id="CP054719">
    <property type="protein sequence ID" value="QOL20296.1"/>
    <property type="molecule type" value="Genomic_DNA"/>
</dbReference>
<proteinExistence type="inferred from homology"/>
<keyword evidence="2 5" id="KW-0805">Transcription regulation</keyword>
<dbReference type="Gene3D" id="3.30.390.60">
    <property type="entry name" value="Heat-inducible transcription repressor hrca homolog, domain 3"/>
    <property type="match status" value="1"/>
</dbReference>
<dbReference type="HAMAP" id="MF_00081">
    <property type="entry name" value="HrcA"/>
    <property type="match status" value="1"/>
</dbReference>
<dbReference type="InterPro" id="IPR023120">
    <property type="entry name" value="WHTH_transcript_rep_HrcA_IDD"/>
</dbReference>
<dbReference type="Gene3D" id="1.10.10.10">
    <property type="entry name" value="Winged helix-like DNA-binding domain superfamily/Winged helix DNA-binding domain"/>
    <property type="match status" value="1"/>
</dbReference>
<dbReference type="PANTHER" id="PTHR34824">
    <property type="entry name" value="HEAT-INDUCIBLE TRANSCRIPTION REPRESSOR HRCA"/>
    <property type="match status" value="1"/>
</dbReference>
<evidence type="ECO:0000256" key="1">
    <source>
        <dbReference type="ARBA" id="ARBA00022491"/>
    </source>
</evidence>
<dbReference type="InterPro" id="IPR021153">
    <property type="entry name" value="HrcA_C"/>
</dbReference>
<evidence type="ECO:0000256" key="5">
    <source>
        <dbReference type="HAMAP-Rule" id="MF_00081"/>
    </source>
</evidence>
<accession>A0A7L9RUQ0</accession>
<dbReference type="NCBIfam" id="TIGR00331">
    <property type="entry name" value="hrcA"/>
    <property type="match status" value="1"/>
</dbReference>
<organism evidence="7 8">
    <name type="scientific">Candidatus Bodocaedibacter vickermanii</name>
    <dbReference type="NCBI Taxonomy" id="2741701"/>
    <lineage>
        <taxon>Bacteria</taxon>
        <taxon>Pseudomonadati</taxon>
        <taxon>Pseudomonadota</taxon>
        <taxon>Alphaproteobacteria</taxon>
        <taxon>Holosporales</taxon>
        <taxon>Candidatus Paracaedibacteraceae</taxon>
        <taxon>Candidatus Bodocaedibacter</taxon>
    </lineage>
</organism>
<dbReference type="SUPFAM" id="SSF55781">
    <property type="entry name" value="GAF domain-like"/>
    <property type="match status" value="1"/>
</dbReference>
<protein>
    <recommendedName>
        <fullName evidence="5">Heat-inducible transcription repressor HrcA</fullName>
    </recommendedName>
</protein>
<name>A0A7L9RUQ0_9PROT</name>
<dbReference type="InterPro" id="IPR036390">
    <property type="entry name" value="WH_DNA-bd_sf"/>
</dbReference>
<dbReference type="RefSeq" id="WP_350331848.1">
    <property type="nucleotide sequence ID" value="NZ_CP054719.1"/>
</dbReference>
<keyword evidence="4 5" id="KW-0804">Transcription</keyword>
<dbReference type="Pfam" id="PF01628">
    <property type="entry name" value="HrcA"/>
    <property type="match status" value="1"/>
</dbReference>
<dbReference type="KEGG" id="pbal:CPBP_01085"/>